<comment type="subcellular location">
    <subcellularLocation>
        <location evidence="1">Cytoplasm</location>
    </subcellularLocation>
</comment>
<evidence type="ECO:0000256" key="12">
    <source>
        <dbReference type="ARBA" id="ARBA00022918"/>
    </source>
</evidence>
<dbReference type="PRINTS" id="PR01407">
    <property type="entry name" value="BUTYPHLNCDUF"/>
</dbReference>
<dbReference type="Proteomes" id="UP000265000">
    <property type="component" value="Unplaced"/>
</dbReference>
<dbReference type="Pfam" id="PF14484">
    <property type="entry name" value="FISNA"/>
    <property type="match status" value="1"/>
</dbReference>
<dbReference type="InterPro" id="IPR027417">
    <property type="entry name" value="P-loop_NTPase"/>
</dbReference>
<dbReference type="Pfam" id="PF17776">
    <property type="entry name" value="NLRC4_HD2"/>
    <property type="match status" value="1"/>
</dbReference>
<dbReference type="SMART" id="SM00589">
    <property type="entry name" value="PRY"/>
    <property type="match status" value="1"/>
</dbReference>
<dbReference type="PROSITE" id="PS50837">
    <property type="entry name" value="NACHT"/>
    <property type="match status" value="1"/>
</dbReference>
<evidence type="ECO:0000256" key="4">
    <source>
        <dbReference type="ARBA" id="ARBA00022679"/>
    </source>
</evidence>
<dbReference type="GO" id="GO:0004519">
    <property type="term" value="F:endonuclease activity"/>
    <property type="evidence" value="ECO:0007669"/>
    <property type="project" value="UniProtKB-KW"/>
</dbReference>
<keyword evidence="10" id="KW-0378">Hydrolase</keyword>
<dbReference type="InterPro" id="IPR043136">
    <property type="entry name" value="B30.2/SPRY_sf"/>
</dbReference>
<protein>
    <recommendedName>
        <fullName evidence="17">B30.2/SPRY domain-containing protein</fullName>
    </recommendedName>
</protein>
<dbReference type="Pfam" id="PF13516">
    <property type="entry name" value="LRR_6"/>
    <property type="match status" value="2"/>
</dbReference>
<evidence type="ECO:0000256" key="1">
    <source>
        <dbReference type="ARBA" id="ARBA00004496"/>
    </source>
</evidence>
<dbReference type="InterPro" id="IPR051261">
    <property type="entry name" value="NLR"/>
</dbReference>
<keyword evidence="5" id="KW-0548">Nucleotidyltransferase</keyword>
<evidence type="ECO:0000256" key="8">
    <source>
        <dbReference type="ARBA" id="ARBA00022741"/>
    </source>
</evidence>
<evidence type="ECO:0000256" key="6">
    <source>
        <dbReference type="ARBA" id="ARBA00022722"/>
    </source>
</evidence>
<dbReference type="PANTHER" id="PTHR24106">
    <property type="entry name" value="NACHT, LRR AND CARD DOMAINS-CONTAINING"/>
    <property type="match status" value="1"/>
</dbReference>
<organism evidence="15 16">
    <name type="scientific">Fundulus heteroclitus</name>
    <name type="common">Killifish</name>
    <name type="synonym">Mummichog</name>
    <dbReference type="NCBI Taxonomy" id="8078"/>
    <lineage>
        <taxon>Eukaryota</taxon>
        <taxon>Metazoa</taxon>
        <taxon>Chordata</taxon>
        <taxon>Craniata</taxon>
        <taxon>Vertebrata</taxon>
        <taxon>Euteleostomi</taxon>
        <taxon>Actinopterygii</taxon>
        <taxon>Neopterygii</taxon>
        <taxon>Teleostei</taxon>
        <taxon>Neoteleostei</taxon>
        <taxon>Acanthomorphata</taxon>
        <taxon>Ovalentaria</taxon>
        <taxon>Atherinomorphae</taxon>
        <taxon>Cyprinodontiformes</taxon>
        <taxon>Fundulidae</taxon>
        <taxon>Fundulus</taxon>
    </lineage>
</organism>
<evidence type="ECO:0000256" key="2">
    <source>
        <dbReference type="ARBA" id="ARBA00022490"/>
    </source>
</evidence>
<dbReference type="InterPro" id="IPR043502">
    <property type="entry name" value="DNA/RNA_pol_sf"/>
</dbReference>
<dbReference type="PROSITE" id="PS50188">
    <property type="entry name" value="B302_SPRY"/>
    <property type="match status" value="1"/>
</dbReference>
<accession>A0A3Q2NTJ7</accession>
<dbReference type="InterPro" id="IPR001870">
    <property type="entry name" value="B30.2/SPRY"/>
</dbReference>
<evidence type="ECO:0008006" key="17">
    <source>
        <dbReference type="Google" id="ProtNLM"/>
    </source>
</evidence>
<dbReference type="SUPFAM" id="SSF56672">
    <property type="entry name" value="DNA/RNA polymerases"/>
    <property type="match status" value="1"/>
</dbReference>
<evidence type="ECO:0000259" key="13">
    <source>
        <dbReference type="PROSITE" id="PS50188"/>
    </source>
</evidence>
<dbReference type="STRING" id="8078.ENSFHEP00000002557"/>
<dbReference type="InterPro" id="IPR029495">
    <property type="entry name" value="NACHT-assoc"/>
</dbReference>
<keyword evidence="16" id="KW-1185">Reference proteome</keyword>
<dbReference type="FunFam" id="3.10.20.370:FF:000003">
    <property type="entry name" value="Transposon Tf2-6 polyprotein"/>
    <property type="match status" value="1"/>
</dbReference>
<evidence type="ECO:0000256" key="9">
    <source>
        <dbReference type="ARBA" id="ARBA00022759"/>
    </source>
</evidence>
<dbReference type="GO" id="GO:0005524">
    <property type="term" value="F:ATP binding"/>
    <property type="evidence" value="ECO:0007669"/>
    <property type="project" value="UniProtKB-KW"/>
</dbReference>
<dbReference type="InterPro" id="IPR013320">
    <property type="entry name" value="ConA-like_dom_sf"/>
</dbReference>
<dbReference type="InterPro" id="IPR041075">
    <property type="entry name" value="NOD1/2_WH"/>
</dbReference>
<sequence>MEVDASDTGVGAILSQMSASDGKLHPCAFFSRRFSPAERNYDVGDRELLAIKLALEERRHWLDGTELPIIIWTDHKNLSYIQSAKRLNSRQSRWALFFSRFHFTITYRPGSKNVKPDALSRQFPATPDSTDPETIIAKPCIIGAVTWELERQIQRALENEPDPAESPGACQYKFKSNLKERFQCLFEGIAKAGNPTPLNEIYTDLYVTEGETGGIIAEHEFREIETTKSSSSEKIIRCDEIFKPEKDRPTRTVMTKGVAGIGKTILTQKFALDWAEDKSNRNIQFTFPLTFRELNLLGGKTYSLVELIHHLFNATKEAGVYRFENYKIVFIFDGLDECRLPLDFNRNEIVTDITESTSVEVLLTNLIRGKLLPSALLWITTRPAAASQIPPEYVDIVTEVKGFNDLQKEEYFRKKIGDEVNANIIIAHIRRSQSLNAMCQIPVFCWITATVLQDVLKSRDGGELPKTMTEMYVHFLVVQTKLNNKKYHGTNETDPHWIPENKELIGSLGKLAFEQLQKGNLIFYESDLRTCGIDIISASIYSGVFTQIFKEEQGLYQDKVFCFVHLSVQEFLAALYVDLIFSNTGINPLEPEELPTQTSKPSSNKYLFFYQKAVDKALLSPNGQLDLFLRFLLGLSLETNQKLLQGLRIQAQSDTKTTEETAEYVKEKIRENPSPEKSINLFHCLNELKDNSLVKEVQQYLNSGSLSSKPLSLSHWSALVFILLSSDEDLDQFDLQKYSPSEEALLRLLPVVKTSKKLRSCNLNEKSCVAVATILSSESTCLRQLDLSNNDLLDSGVRLLSAGLMNPNCKLEVLCLSGCLITCEGCLSLASALSSNPSHLRELDLSYNHPGDLGIKLLTDGVENPQWRLDTVRLDHVGAQWMKAGLQKYACELRLDLNTANKHVLLKENNTKAEVVSQELPYPDHPDRMDLLYGVLCTHGLTGRCYWEVERKGWLSIGVAYKGMERKQTNNESRCGRNDKSWALFSLDNQFSAWHNDEAKSFNAPDSPVPERVAVYLDWYSGTLSFYRVTAETLIHIHTFHTTFTEPVYPIFGFRAYSAMSLCHMSEKSLELQMVPSE</sequence>
<dbReference type="Pfam" id="PF05729">
    <property type="entry name" value="NACHT"/>
    <property type="match status" value="1"/>
</dbReference>
<dbReference type="InterPro" id="IPR032675">
    <property type="entry name" value="LRR_dom_sf"/>
</dbReference>
<dbReference type="InterPro" id="IPR041267">
    <property type="entry name" value="NLRP_HD2"/>
</dbReference>
<keyword evidence="6" id="KW-0540">Nuclease</keyword>
<dbReference type="SMART" id="SM00449">
    <property type="entry name" value="SPRY"/>
    <property type="match status" value="1"/>
</dbReference>
<keyword evidence="12" id="KW-0695">RNA-directed DNA polymerase</keyword>
<dbReference type="InterPro" id="IPR041373">
    <property type="entry name" value="RT_RNaseH"/>
</dbReference>
<evidence type="ECO:0000313" key="16">
    <source>
        <dbReference type="Proteomes" id="UP000265000"/>
    </source>
</evidence>
<dbReference type="Pfam" id="PF17917">
    <property type="entry name" value="RT_RNaseH"/>
    <property type="match status" value="1"/>
</dbReference>
<dbReference type="Pfam" id="PF13765">
    <property type="entry name" value="PRY"/>
    <property type="match status" value="1"/>
</dbReference>
<keyword evidence="7" id="KW-0677">Repeat</keyword>
<evidence type="ECO:0000259" key="14">
    <source>
        <dbReference type="PROSITE" id="PS50837"/>
    </source>
</evidence>
<reference evidence="15" key="1">
    <citation type="submission" date="2025-08" db="UniProtKB">
        <authorList>
            <consortium name="Ensembl"/>
        </authorList>
    </citation>
    <scope>IDENTIFICATION</scope>
</reference>
<dbReference type="GO" id="GO:0005737">
    <property type="term" value="C:cytoplasm"/>
    <property type="evidence" value="ECO:0007669"/>
    <property type="project" value="UniProtKB-SubCell"/>
</dbReference>
<evidence type="ECO:0000256" key="3">
    <source>
        <dbReference type="ARBA" id="ARBA00022614"/>
    </source>
</evidence>
<dbReference type="InterPro" id="IPR007111">
    <property type="entry name" value="NACHT_NTPase"/>
</dbReference>
<name>A0A3Q2NTJ7_FUNHE</name>
<feature type="domain" description="NACHT" evidence="14">
    <location>
        <begin position="251"/>
        <end position="385"/>
    </location>
</feature>
<dbReference type="Pfam" id="PF17779">
    <property type="entry name" value="WHD_NOD2"/>
    <property type="match status" value="1"/>
</dbReference>
<dbReference type="GO" id="GO:0016787">
    <property type="term" value="F:hydrolase activity"/>
    <property type="evidence" value="ECO:0007669"/>
    <property type="project" value="UniProtKB-KW"/>
</dbReference>
<dbReference type="CDD" id="cd09274">
    <property type="entry name" value="RNase_HI_RT_Ty3"/>
    <property type="match status" value="1"/>
</dbReference>
<dbReference type="SUPFAM" id="SSF49899">
    <property type="entry name" value="Concanavalin A-like lectins/glucanases"/>
    <property type="match status" value="1"/>
</dbReference>
<keyword evidence="3" id="KW-0433">Leucine-rich repeat</keyword>
<evidence type="ECO:0000256" key="11">
    <source>
        <dbReference type="ARBA" id="ARBA00022840"/>
    </source>
</evidence>
<dbReference type="Gene3D" id="2.60.120.920">
    <property type="match status" value="1"/>
</dbReference>
<keyword evidence="9" id="KW-0255">Endonuclease</keyword>
<keyword evidence="2" id="KW-0963">Cytoplasm</keyword>
<dbReference type="GeneTree" id="ENSGT01120000271898"/>
<evidence type="ECO:0000256" key="10">
    <source>
        <dbReference type="ARBA" id="ARBA00022801"/>
    </source>
</evidence>
<evidence type="ECO:0000313" key="15">
    <source>
        <dbReference type="Ensembl" id="ENSFHEP00000002557.1"/>
    </source>
</evidence>
<proteinExistence type="predicted"/>
<evidence type="ECO:0000256" key="7">
    <source>
        <dbReference type="ARBA" id="ARBA00022737"/>
    </source>
</evidence>
<dbReference type="InterPro" id="IPR001611">
    <property type="entry name" value="Leu-rich_rpt"/>
</dbReference>
<feature type="domain" description="B30.2/SPRY" evidence="13">
    <location>
        <begin position="873"/>
        <end position="1069"/>
    </location>
</feature>
<dbReference type="CDD" id="cd16040">
    <property type="entry name" value="SPRY_PRY_SNTX"/>
    <property type="match status" value="1"/>
</dbReference>
<reference evidence="15" key="2">
    <citation type="submission" date="2025-09" db="UniProtKB">
        <authorList>
            <consortium name="Ensembl"/>
        </authorList>
    </citation>
    <scope>IDENTIFICATION</scope>
</reference>
<evidence type="ECO:0000256" key="5">
    <source>
        <dbReference type="ARBA" id="ARBA00022695"/>
    </source>
</evidence>
<dbReference type="GO" id="GO:0003964">
    <property type="term" value="F:RNA-directed DNA polymerase activity"/>
    <property type="evidence" value="ECO:0007669"/>
    <property type="project" value="UniProtKB-KW"/>
</dbReference>
<dbReference type="AlphaFoldDB" id="A0A3Q2NTJ7"/>
<dbReference type="SMART" id="SM00368">
    <property type="entry name" value="LRR_RI"/>
    <property type="match status" value="3"/>
</dbReference>
<dbReference type="Gene3D" id="3.80.10.10">
    <property type="entry name" value="Ribonuclease Inhibitor"/>
    <property type="match status" value="1"/>
</dbReference>
<keyword evidence="8" id="KW-0547">Nucleotide-binding</keyword>
<dbReference type="SUPFAM" id="SSF52047">
    <property type="entry name" value="RNI-like"/>
    <property type="match status" value="1"/>
</dbReference>
<keyword evidence="4" id="KW-0808">Transferase</keyword>
<dbReference type="FunFam" id="3.40.50.300:FF:001524">
    <property type="entry name" value="Si:dkey-126g1.7"/>
    <property type="match status" value="1"/>
</dbReference>
<dbReference type="InterPro" id="IPR006574">
    <property type="entry name" value="PRY"/>
</dbReference>
<dbReference type="InterPro" id="IPR003877">
    <property type="entry name" value="SPRY_dom"/>
</dbReference>
<dbReference type="SMART" id="SM01288">
    <property type="entry name" value="FISNA"/>
    <property type="match status" value="1"/>
</dbReference>
<dbReference type="Pfam" id="PF00622">
    <property type="entry name" value="SPRY"/>
    <property type="match status" value="1"/>
</dbReference>
<dbReference type="InterPro" id="IPR003879">
    <property type="entry name" value="Butyrophylin_SPRY"/>
</dbReference>
<dbReference type="Ensembl" id="ENSFHET00000012022.1">
    <property type="protein sequence ID" value="ENSFHEP00000002557.1"/>
    <property type="gene ID" value="ENSFHEG00000003374.1"/>
</dbReference>
<dbReference type="Gene3D" id="3.40.50.300">
    <property type="entry name" value="P-loop containing nucleotide triphosphate hydrolases"/>
    <property type="match status" value="1"/>
</dbReference>
<keyword evidence="11" id="KW-0067">ATP-binding</keyword>